<organism evidence="2 3">
    <name type="scientific">Allocoleopsis franciscana PCC 7113</name>
    <dbReference type="NCBI Taxonomy" id="1173027"/>
    <lineage>
        <taxon>Bacteria</taxon>
        <taxon>Bacillati</taxon>
        <taxon>Cyanobacteriota</taxon>
        <taxon>Cyanophyceae</taxon>
        <taxon>Coleofasciculales</taxon>
        <taxon>Coleofasciculaceae</taxon>
        <taxon>Allocoleopsis</taxon>
        <taxon>Allocoleopsis franciscana</taxon>
    </lineage>
</organism>
<dbReference type="STRING" id="1173027.Mic7113_0425"/>
<dbReference type="AlphaFoldDB" id="K9W7I2"/>
<reference evidence="2 3" key="1">
    <citation type="submission" date="2012-06" db="EMBL/GenBank/DDBJ databases">
        <title>Finished chromosome of genome of Microcoleus sp. PCC 7113.</title>
        <authorList>
            <consortium name="US DOE Joint Genome Institute"/>
            <person name="Gugger M."/>
            <person name="Coursin T."/>
            <person name="Rippka R."/>
            <person name="Tandeau De Marsac N."/>
            <person name="Huntemann M."/>
            <person name="Wei C.-L."/>
            <person name="Han J."/>
            <person name="Detter J.C."/>
            <person name="Han C."/>
            <person name="Tapia R."/>
            <person name="Chen A."/>
            <person name="Kyrpides N."/>
            <person name="Mavromatis K."/>
            <person name="Markowitz V."/>
            <person name="Szeto E."/>
            <person name="Ivanova N."/>
            <person name="Pagani I."/>
            <person name="Pati A."/>
            <person name="Goodwin L."/>
            <person name="Nordberg H.P."/>
            <person name="Cantor M.N."/>
            <person name="Hua S.X."/>
            <person name="Woyke T."/>
            <person name="Kerfeld C.A."/>
        </authorList>
    </citation>
    <scope>NUCLEOTIDE SEQUENCE [LARGE SCALE GENOMIC DNA]</scope>
    <source>
        <strain evidence="2 3">PCC 7113</strain>
    </source>
</reference>
<proteinExistence type="predicted"/>
<dbReference type="RefSeq" id="WP_015180509.1">
    <property type="nucleotide sequence ID" value="NC_019738.1"/>
</dbReference>
<protein>
    <submittedName>
        <fullName evidence="2">Endo-beta-mannanase</fullName>
    </submittedName>
</protein>
<dbReference type="EMBL" id="CP003630">
    <property type="protein sequence ID" value="AFZ16345.1"/>
    <property type="molecule type" value="Genomic_DNA"/>
</dbReference>
<dbReference type="eggNOG" id="ENOG50332FZ">
    <property type="taxonomic scope" value="Bacteria"/>
</dbReference>
<sequence length="77" mass="8806">MYNPSLREEPRDQLADVIPVKQETSLLDWLETNNRLVARDSDDASFLDNEEEISELMGVEDGAFDDDDDDDDLDDDV</sequence>
<dbReference type="InterPro" id="IPR021481">
    <property type="entry name" value="DUF3134"/>
</dbReference>
<dbReference type="KEGG" id="mic:Mic7113_0425"/>
<gene>
    <name evidence="2" type="ORF">Mic7113_0425</name>
</gene>
<dbReference type="Proteomes" id="UP000010471">
    <property type="component" value="Chromosome"/>
</dbReference>
<feature type="region of interest" description="Disordered" evidence="1">
    <location>
        <begin position="54"/>
        <end position="77"/>
    </location>
</feature>
<evidence type="ECO:0000313" key="3">
    <source>
        <dbReference type="Proteomes" id="UP000010471"/>
    </source>
</evidence>
<dbReference type="Pfam" id="PF11332">
    <property type="entry name" value="DUF3134"/>
    <property type="match status" value="1"/>
</dbReference>
<evidence type="ECO:0000256" key="1">
    <source>
        <dbReference type="SAM" id="MobiDB-lite"/>
    </source>
</evidence>
<name>K9W7I2_9CYAN</name>
<dbReference type="OrthoDB" id="542362at2"/>
<keyword evidence="3" id="KW-1185">Reference proteome</keyword>
<dbReference type="HOGENOM" id="CLU_186198_1_0_3"/>
<evidence type="ECO:0000313" key="2">
    <source>
        <dbReference type="EMBL" id="AFZ16345.1"/>
    </source>
</evidence>
<feature type="compositionally biased region" description="Acidic residues" evidence="1">
    <location>
        <begin position="62"/>
        <end position="77"/>
    </location>
</feature>
<accession>K9W7I2</accession>